<name>A0A9Q0K5K8_9MAGN</name>
<keyword evidence="1" id="KW-0472">Membrane</keyword>
<accession>A0A9Q0K5K8</accession>
<evidence type="ECO:0000256" key="1">
    <source>
        <dbReference type="SAM" id="Phobius"/>
    </source>
</evidence>
<comment type="caution">
    <text evidence="2">The sequence shown here is derived from an EMBL/GenBank/DDBJ whole genome shotgun (WGS) entry which is preliminary data.</text>
</comment>
<keyword evidence="1" id="KW-1133">Transmembrane helix</keyword>
<keyword evidence="3" id="KW-1185">Reference proteome</keyword>
<dbReference type="EMBL" id="JAMYWD010000008">
    <property type="protein sequence ID" value="KAJ4962268.1"/>
    <property type="molecule type" value="Genomic_DNA"/>
</dbReference>
<protein>
    <submittedName>
        <fullName evidence="2">Uncharacterized protein</fullName>
    </submittedName>
</protein>
<reference evidence="2" key="1">
    <citation type="journal article" date="2023" name="Plant J.">
        <title>The genome of the king protea, Protea cynaroides.</title>
        <authorList>
            <person name="Chang J."/>
            <person name="Duong T.A."/>
            <person name="Schoeman C."/>
            <person name="Ma X."/>
            <person name="Roodt D."/>
            <person name="Barker N."/>
            <person name="Li Z."/>
            <person name="Van de Peer Y."/>
            <person name="Mizrachi E."/>
        </authorList>
    </citation>
    <scope>NUCLEOTIDE SEQUENCE</scope>
    <source>
        <tissue evidence="2">Young leaves</tissue>
    </source>
</reference>
<keyword evidence="1" id="KW-0812">Transmembrane</keyword>
<gene>
    <name evidence="2" type="ORF">NE237_022207</name>
</gene>
<feature type="transmembrane region" description="Helical" evidence="1">
    <location>
        <begin position="20"/>
        <end position="44"/>
    </location>
</feature>
<organism evidence="2 3">
    <name type="scientific">Protea cynaroides</name>
    <dbReference type="NCBI Taxonomy" id="273540"/>
    <lineage>
        <taxon>Eukaryota</taxon>
        <taxon>Viridiplantae</taxon>
        <taxon>Streptophyta</taxon>
        <taxon>Embryophyta</taxon>
        <taxon>Tracheophyta</taxon>
        <taxon>Spermatophyta</taxon>
        <taxon>Magnoliopsida</taxon>
        <taxon>Proteales</taxon>
        <taxon>Proteaceae</taxon>
        <taxon>Protea</taxon>
    </lineage>
</organism>
<dbReference type="AlphaFoldDB" id="A0A9Q0K5K8"/>
<evidence type="ECO:0000313" key="2">
    <source>
        <dbReference type="EMBL" id="KAJ4962268.1"/>
    </source>
</evidence>
<sequence>MDIPWLFLSAEKSTGHEALIVIVLLIGAGGGCYVKNSCCCFAFYSRRAGLAKNKHVCLSIIVFPGEVSGDLLPPLPISKSRRNQRRNSTSLGIESITTKVDGIPNIISRFDY</sequence>
<dbReference type="Proteomes" id="UP001141806">
    <property type="component" value="Unassembled WGS sequence"/>
</dbReference>
<evidence type="ECO:0000313" key="3">
    <source>
        <dbReference type="Proteomes" id="UP001141806"/>
    </source>
</evidence>
<proteinExistence type="predicted"/>